<organism evidence="2 3">
    <name type="scientific">Cladorrhinum samala</name>
    <dbReference type="NCBI Taxonomy" id="585594"/>
    <lineage>
        <taxon>Eukaryota</taxon>
        <taxon>Fungi</taxon>
        <taxon>Dikarya</taxon>
        <taxon>Ascomycota</taxon>
        <taxon>Pezizomycotina</taxon>
        <taxon>Sordariomycetes</taxon>
        <taxon>Sordariomycetidae</taxon>
        <taxon>Sordariales</taxon>
        <taxon>Podosporaceae</taxon>
        <taxon>Cladorrhinum</taxon>
    </lineage>
</organism>
<keyword evidence="3" id="KW-1185">Reference proteome</keyword>
<evidence type="ECO:0000313" key="3">
    <source>
        <dbReference type="Proteomes" id="UP001321749"/>
    </source>
</evidence>
<dbReference type="AlphaFoldDB" id="A0AAV9HRP9"/>
<dbReference type="Pfam" id="PF13424">
    <property type="entry name" value="TPR_12"/>
    <property type="match status" value="1"/>
</dbReference>
<name>A0AAV9HRP9_9PEZI</name>
<dbReference type="Pfam" id="PF06985">
    <property type="entry name" value="HET"/>
    <property type="match status" value="1"/>
</dbReference>
<dbReference type="Gene3D" id="1.25.40.10">
    <property type="entry name" value="Tetratricopeptide repeat domain"/>
    <property type="match status" value="1"/>
</dbReference>
<gene>
    <name evidence="2" type="ORF">QBC42DRAFT_65466</name>
</gene>
<feature type="domain" description="Heterokaryon incompatibility" evidence="1">
    <location>
        <begin position="77"/>
        <end position="211"/>
    </location>
</feature>
<reference evidence="2" key="2">
    <citation type="submission" date="2023-06" db="EMBL/GenBank/DDBJ databases">
        <authorList>
            <consortium name="Lawrence Berkeley National Laboratory"/>
            <person name="Mondo S.J."/>
            <person name="Hensen N."/>
            <person name="Bonometti L."/>
            <person name="Westerberg I."/>
            <person name="Brannstrom I.O."/>
            <person name="Guillou S."/>
            <person name="Cros-Aarteil S."/>
            <person name="Calhoun S."/>
            <person name="Haridas S."/>
            <person name="Kuo A."/>
            <person name="Pangilinan J."/>
            <person name="Riley R."/>
            <person name="Labutti K."/>
            <person name="Andreopoulos B."/>
            <person name="Lipzen A."/>
            <person name="Chen C."/>
            <person name="Yanf M."/>
            <person name="Daum C."/>
            <person name="Ng V."/>
            <person name="Clum A."/>
            <person name="Steindorff A."/>
            <person name="Ohm R."/>
            <person name="Martin F."/>
            <person name="Silar P."/>
            <person name="Natvig D."/>
            <person name="Lalanne C."/>
            <person name="Gautier V."/>
            <person name="Ament-Velasquez S.L."/>
            <person name="Kruys A."/>
            <person name="Hutchinson M.I."/>
            <person name="Powell A.J."/>
            <person name="Barry K."/>
            <person name="Miller A.N."/>
            <person name="Grigoriev I.V."/>
            <person name="Debuchy R."/>
            <person name="Gladieux P."/>
            <person name="Thoren M.H."/>
            <person name="Johannesson H."/>
        </authorList>
    </citation>
    <scope>NUCLEOTIDE SEQUENCE</scope>
    <source>
        <strain evidence="2">PSN324</strain>
    </source>
</reference>
<dbReference type="PANTHER" id="PTHR24148">
    <property type="entry name" value="ANKYRIN REPEAT DOMAIN-CONTAINING PROTEIN 39 HOMOLOG-RELATED"/>
    <property type="match status" value="1"/>
</dbReference>
<dbReference type="Pfam" id="PF23397">
    <property type="entry name" value="DUF7104"/>
    <property type="match status" value="1"/>
</dbReference>
<dbReference type="InterPro" id="IPR052895">
    <property type="entry name" value="HetReg/Transcr_Mod"/>
</dbReference>
<dbReference type="EMBL" id="MU864958">
    <property type="protein sequence ID" value="KAK4463548.1"/>
    <property type="molecule type" value="Genomic_DNA"/>
</dbReference>
<comment type="caution">
    <text evidence="2">The sequence shown here is derived from an EMBL/GenBank/DDBJ whole genome shotgun (WGS) entry which is preliminary data.</text>
</comment>
<dbReference type="PANTHER" id="PTHR24148:SF78">
    <property type="entry name" value="HETEROKARYON INCOMPATIBILITY DOMAIN-CONTAINING PROTEIN"/>
    <property type="match status" value="1"/>
</dbReference>
<proteinExistence type="predicted"/>
<protein>
    <submittedName>
        <fullName evidence="2">Heterokaryon incompatibility protein-domain-containing protein</fullName>
    </submittedName>
</protein>
<dbReference type="Proteomes" id="UP001321749">
    <property type="component" value="Unassembled WGS sequence"/>
</dbReference>
<dbReference type="InterPro" id="IPR055530">
    <property type="entry name" value="DUF7104"/>
</dbReference>
<dbReference type="InterPro" id="IPR011990">
    <property type="entry name" value="TPR-like_helical_dom_sf"/>
</dbReference>
<dbReference type="InterPro" id="IPR010730">
    <property type="entry name" value="HET"/>
</dbReference>
<evidence type="ECO:0000259" key="1">
    <source>
        <dbReference type="Pfam" id="PF06985"/>
    </source>
</evidence>
<evidence type="ECO:0000313" key="2">
    <source>
        <dbReference type="EMBL" id="KAK4463548.1"/>
    </source>
</evidence>
<sequence>MPDAQNCRLEQLELSLPPSDIPCNGPDEIKNAYRYSRLAPGGIRLLRLVPHKDESASVQCQLFDYPLRESGNETQLYEALSYVWGSSDKDHSISVDGCLLRVTANLHAALLHLRNRFLERIMWIDAVCINQDDDEERGQQVGYMAEIYSRASRVVVWLGEPAAGSDEALEGIRVAAIEKSAQPSGVTEQTKQAIQSLLERAWFGRIWVLQEVAAARNVLIKCGHTEIDGFVFCSGLQSLHVWSQSRARPVTYLIKGAIFRPRRTTPVPSGRFTLGIGSLGELIDMYHGHEATEWHDRVFALLGMASDDLSGSGILPDYKVPWAELFRQLNKFLLGGQVSVKTWPKMDLAVVSGKGRILGWVSVIEDTGVGSGPQVVITQTDSTPRLGPEMKLTIPPSAKPARTGDLVCLLEGASRPMIVRPFKDYFSAVLIALPRDHIPIMRTDCLREFLIVWDWEKPFGKSRGGEEYSDLLSSWAPEHSREEFRTHSMHKITRLWNAASILYDARQYEEAEERLRAVVEASEREHGSEHRCTLMAKDELALAYVSMKQWEKAETLFEQVVQTRMMVQGADYRETISSMGNMASRYRDCGDARKAEKLEVMIDILARQGDFVQTTEAGVAKLARSFDEELMEFLLARRESEVQITEGVVTAAASNKGCGYQVMKLLLD</sequence>
<reference evidence="2" key="1">
    <citation type="journal article" date="2023" name="Mol. Phylogenet. Evol.">
        <title>Genome-scale phylogeny and comparative genomics of the fungal order Sordariales.</title>
        <authorList>
            <person name="Hensen N."/>
            <person name="Bonometti L."/>
            <person name="Westerberg I."/>
            <person name="Brannstrom I.O."/>
            <person name="Guillou S."/>
            <person name="Cros-Aarteil S."/>
            <person name="Calhoun S."/>
            <person name="Haridas S."/>
            <person name="Kuo A."/>
            <person name="Mondo S."/>
            <person name="Pangilinan J."/>
            <person name="Riley R."/>
            <person name="LaButti K."/>
            <person name="Andreopoulos B."/>
            <person name="Lipzen A."/>
            <person name="Chen C."/>
            <person name="Yan M."/>
            <person name="Daum C."/>
            <person name="Ng V."/>
            <person name="Clum A."/>
            <person name="Steindorff A."/>
            <person name="Ohm R.A."/>
            <person name="Martin F."/>
            <person name="Silar P."/>
            <person name="Natvig D.O."/>
            <person name="Lalanne C."/>
            <person name="Gautier V."/>
            <person name="Ament-Velasquez S.L."/>
            <person name="Kruys A."/>
            <person name="Hutchinson M.I."/>
            <person name="Powell A.J."/>
            <person name="Barry K."/>
            <person name="Miller A.N."/>
            <person name="Grigoriev I.V."/>
            <person name="Debuchy R."/>
            <person name="Gladieux P."/>
            <person name="Hiltunen Thoren M."/>
            <person name="Johannesson H."/>
        </authorList>
    </citation>
    <scope>NUCLEOTIDE SEQUENCE</scope>
    <source>
        <strain evidence="2">PSN324</strain>
    </source>
</reference>
<accession>A0AAV9HRP9</accession>
<dbReference type="SUPFAM" id="SSF48452">
    <property type="entry name" value="TPR-like"/>
    <property type="match status" value="1"/>
</dbReference>